<evidence type="ECO:0000313" key="2">
    <source>
        <dbReference type="EMBL" id="AEM21672.1"/>
    </source>
</evidence>
<keyword evidence="3" id="KW-1185">Reference proteome</keyword>
<protein>
    <recommendedName>
        <fullName evidence="1">DUF7916 domain-containing protein</fullName>
    </recommendedName>
</protein>
<dbReference type="Pfam" id="PF25509">
    <property type="entry name" value="DUF7916"/>
    <property type="match status" value="1"/>
</dbReference>
<feature type="domain" description="DUF7916" evidence="1">
    <location>
        <begin position="31"/>
        <end position="337"/>
    </location>
</feature>
<dbReference type="InterPro" id="IPR057238">
    <property type="entry name" value="DUF7916"/>
</dbReference>
<dbReference type="EMBL" id="CP002874">
    <property type="protein sequence ID" value="AEM21672.1"/>
    <property type="molecule type" value="Genomic_DNA"/>
</dbReference>
<dbReference type="SUPFAM" id="SSF51366">
    <property type="entry name" value="Ribulose-phoshate binding barrel"/>
    <property type="match status" value="1"/>
</dbReference>
<dbReference type="Proteomes" id="UP000008522">
    <property type="component" value="Chromosome"/>
</dbReference>
<proteinExistence type="predicted"/>
<sequence length="339" mass="37348">MAVFYVDKCTSNFILNESKYKDYFMNKRIFELNSEDVLNMNASLLKEVIKKSEGRSVMAEVCCGHQSFIDSVSNAETASAFGADLITLNLFDMNKPFIWGLYEEKHDASEKIWLVSKLKGLINEVNNTNENIIRDLKKVTGRLIGVNLEPVPDGSNYNSGFRASKENYEKLIKYGFDYVVLTGNPNTGVTIESISKASRELKDICGDKILIVAGKMHGAGGDNVYSMEELDSMVKAGADVVMVGAPSALPGYTVDFVHEQIKRIHSLGALAKTAIGTSQEGADVNTIREMTLWSKMAGADIVHIGDAACGGMALPENIMAMSIAIRGIRHTYRRMAYRK</sequence>
<dbReference type="KEGG" id="bip:Bint_1049"/>
<organism evidence="2 3">
    <name type="scientific">Brachyspira intermedia (strain ATCC 51140 / PWS/A)</name>
    <name type="common">Serpulina intermedia</name>
    <dbReference type="NCBI Taxonomy" id="1045858"/>
    <lineage>
        <taxon>Bacteria</taxon>
        <taxon>Pseudomonadati</taxon>
        <taxon>Spirochaetota</taxon>
        <taxon>Spirochaetia</taxon>
        <taxon>Brachyspirales</taxon>
        <taxon>Brachyspiraceae</taxon>
        <taxon>Brachyspira</taxon>
    </lineage>
</organism>
<evidence type="ECO:0000259" key="1">
    <source>
        <dbReference type="Pfam" id="PF25509"/>
    </source>
</evidence>
<dbReference type="PATRIC" id="fig|1045858.4.peg.1049"/>
<gene>
    <name evidence="2" type="ordered locus">Bint_1049</name>
</gene>
<evidence type="ECO:0000313" key="3">
    <source>
        <dbReference type="Proteomes" id="UP000008522"/>
    </source>
</evidence>
<dbReference type="HOGENOM" id="CLU_078477_0_0_12"/>
<reference evidence="2 3" key="1">
    <citation type="journal article" date="2011" name="BMC Genomics">
        <title>Complete genome sequence of Brachyspira intermedia reveals unique genomic features in Brachyspira species and phage-mediated horizontal gene transfer.</title>
        <authorList>
            <person name="Hafstrom T."/>
            <person name="Jansson D.S."/>
            <person name="Segerman B."/>
        </authorList>
    </citation>
    <scope>NUCLEOTIDE SEQUENCE [LARGE SCALE GENOMIC DNA]</scope>
    <source>
        <strain evidence="3">ATCC 51140 / PWS/A</strain>
    </source>
</reference>
<name>G0EMI4_BRAIP</name>
<dbReference type="AlphaFoldDB" id="G0EMI4"/>
<accession>G0EMI4</accession>
<dbReference type="InterPro" id="IPR011060">
    <property type="entry name" value="RibuloseP-bd_barrel"/>
</dbReference>
<dbReference type="eggNOG" id="COG0826">
    <property type="taxonomic scope" value="Bacteria"/>
</dbReference>